<evidence type="ECO:0000313" key="13">
    <source>
        <dbReference type="EMBL" id="KAH8107991.1"/>
    </source>
</evidence>
<evidence type="ECO:0000313" key="14">
    <source>
        <dbReference type="Proteomes" id="UP000813824"/>
    </source>
</evidence>
<feature type="transmembrane region" description="Helical" evidence="11">
    <location>
        <begin position="961"/>
        <end position="979"/>
    </location>
</feature>
<dbReference type="PANTHER" id="PTHR22914:SF38">
    <property type="entry name" value="CHITIN SYNTHASE 2"/>
    <property type="match status" value="1"/>
</dbReference>
<accession>A0A8K0XWG2</accession>
<dbReference type="Pfam" id="PF01644">
    <property type="entry name" value="Chitin_synth_1"/>
    <property type="match status" value="1"/>
</dbReference>
<comment type="caution">
    <text evidence="13">The sequence shown here is derived from an EMBL/GenBank/DDBJ whole genome shotgun (WGS) entry which is preliminary data.</text>
</comment>
<sequence length="1027" mass="114492">MHSNFNYTRLQDPVSAGGISPNGQSILTPVQEEDEMGTPRLDGNVSLQEEDERYGHAMQQSYAQQARGYSPLPAINSGEPLRVDTLYSQSPQRQSDPFADSRPTSAYSVTGSGYFAHNDESPSRSGIRHLSRPTSAAYSDASYLPSTYTGYTAASTNYTGTTSYHRYSSEPPPDTRPVSRFSTTEAYSSATFARAVSQPPRSRSPTPFVDEEDYQVVGDESFHVTAPITPSKRRSDPEKAAGIKTTDIGADTQEIMRHAANVWRAQFDPEMASLSTAGASDQDSAPTRHYGPAPAGRAHRRNKLKKRVQLTNGNLVVDLDVPPKMVLPWRGEPEMLKTRYTAVTCDPDDFEKNGFFLRQNEYGRSTELFIVITMYNEDEVLLCRTLYGVMRNIAHLCARKVSRTWGPDSWKKVVVCIVADGRKKVHPRVLDVLTLLGVYQPGDHMKNMVNNKPVTAHLFEYTTSFGLDPSIQFKYPDKGIVPTQILFCMKEKNQKKINSHRWFFNAFGPLLQPNVCVLLDVGTMPSKKSIYHLWKTFDLNSNVGGACGEIAAYKGKNWSSLINPLVAAQNFEYKITNILDKTTESLFGYISVLPGAFSAYRYLALQNDKYGFGPLASYFKGEVLHGRDTDIFTSNMYLAEDRILCFELVAKANSNWVLKYVKSAIGETDVPDALPEFISQRRRWLNGSFFAATYALAHTGQILRSGHSFTRKCVLMVETVYNVINLVASWFAIGNFYLFFVILTSSLEDDSFGFSAIRYLNAVLQYSMGALVVSCLLFSMGNKPQSSRWKYKAAAIMLALLMAYMLFCAVMCAVAASKQGGFVYRVMLFSIIATYGVYLFSSILSFDPWHMITSFIPYLLLSPAYIIILNVYAFANLDDISWGTKQDTIIETDLGAVIQNSNSQVDVEVLADAADVNAMYEDSLLNLKDRKPVVKNTIPHSVAEKEQMAKEYYASVRTNVLLAWILSNGLLLAAIIGGGNPSATFRETEPDTRTRAYMTFILAFVAITSFVRFGGSTMYLIARVFTG</sequence>
<keyword evidence="4 11" id="KW-0812">Transmembrane</keyword>
<comment type="catalytic activity">
    <reaction evidence="9">
        <text>[(1-&gt;4)-N-acetyl-beta-D-glucosaminyl](n) + UDP-N-acetyl-alpha-D-glucosamine = [(1-&gt;4)-N-acetyl-beta-D-glucosaminyl](n+1) + UDP + H(+)</text>
        <dbReference type="Rhea" id="RHEA:16637"/>
        <dbReference type="Rhea" id="RHEA-COMP:9593"/>
        <dbReference type="Rhea" id="RHEA-COMP:9595"/>
        <dbReference type="ChEBI" id="CHEBI:15378"/>
        <dbReference type="ChEBI" id="CHEBI:17029"/>
        <dbReference type="ChEBI" id="CHEBI:57705"/>
        <dbReference type="ChEBI" id="CHEBI:58223"/>
        <dbReference type="EC" id="2.4.1.16"/>
    </reaction>
</comment>
<dbReference type="GO" id="GO:0071944">
    <property type="term" value="C:cell periphery"/>
    <property type="evidence" value="ECO:0007669"/>
    <property type="project" value="TreeGrafter"/>
</dbReference>
<comment type="function">
    <text evidence="8">Polymerizes chitin, a structural polymer of the cell wall and septum, by transferring the sugar moiety of UDP-GlcNAc to the non-reducing end of the growing chitin polymer.</text>
</comment>
<dbReference type="InterPro" id="IPR029044">
    <property type="entry name" value="Nucleotide-diphossugar_trans"/>
</dbReference>
<feature type="compositionally biased region" description="Polar residues" evidence="10">
    <location>
        <begin position="102"/>
        <end position="111"/>
    </location>
</feature>
<evidence type="ECO:0000256" key="6">
    <source>
        <dbReference type="ARBA" id="ARBA00023136"/>
    </source>
</evidence>
<protein>
    <recommendedName>
        <fullName evidence="2">chitin synthase</fullName>
        <ecNumber evidence="2">2.4.1.16</ecNumber>
    </recommendedName>
</protein>
<comment type="subcellular location">
    <subcellularLocation>
        <location evidence="1">Membrane</location>
        <topology evidence="1">Multi-pass membrane protein</topology>
    </subcellularLocation>
</comment>
<dbReference type="CDD" id="cd04190">
    <property type="entry name" value="Chitin_synth_C"/>
    <property type="match status" value="1"/>
</dbReference>
<dbReference type="OrthoDB" id="26569at2759"/>
<feature type="compositionally biased region" description="Polar residues" evidence="10">
    <location>
        <begin position="275"/>
        <end position="285"/>
    </location>
</feature>
<feature type="domain" description="Chitin synthase N-terminal" evidence="12">
    <location>
        <begin position="304"/>
        <end position="367"/>
    </location>
</feature>
<dbReference type="InterPro" id="IPR004835">
    <property type="entry name" value="Chitin_synth"/>
</dbReference>
<organism evidence="13 14">
    <name type="scientific">Cristinia sonorae</name>
    <dbReference type="NCBI Taxonomy" id="1940300"/>
    <lineage>
        <taxon>Eukaryota</taxon>
        <taxon>Fungi</taxon>
        <taxon>Dikarya</taxon>
        <taxon>Basidiomycota</taxon>
        <taxon>Agaricomycotina</taxon>
        <taxon>Agaricomycetes</taxon>
        <taxon>Agaricomycetidae</taxon>
        <taxon>Agaricales</taxon>
        <taxon>Pleurotineae</taxon>
        <taxon>Stephanosporaceae</taxon>
        <taxon>Cristinia</taxon>
    </lineage>
</organism>
<dbReference type="GO" id="GO:0004100">
    <property type="term" value="F:chitin synthase activity"/>
    <property type="evidence" value="ECO:0007669"/>
    <property type="project" value="UniProtKB-EC"/>
</dbReference>
<dbReference type="PANTHER" id="PTHR22914">
    <property type="entry name" value="CHITIN SYNTHASE"/>
    <property type="match status" value="1"/>
</dbReference>
<gene>
    <name evidence="13" type="ORF">BXZ70DRAFT_1003409</name>
</gene>
<dbReference type="GO" id="GO:0071555">
    <property type="term" value="P:cell wall organization"/>
    <property type="evidence" value="ECO:0007669"/>
    <property type="project" value="UniProtKB-KW"/>
</dbReference>
<reference evidence="13" key="1">
    <citation type="journal article" date="2021" name="New Phytol.">
        <title>Evolutionary innovations through gain and loss of genes in the ectomycorrhizal Boletales.</title>
        <authorList>
            <person name="Wu G."/>
            <person name="Miyauchi S."/>
            <person name="Morin E."/>
            <person name="Kuo A."/>
            <person name="Drula E."/>
            <person name="Varga T."/>
            <person name="Kohler A."/>
            <person name="Feng B."/>
            <person name="Cao Y."/>
            <person name="Lipzen A."/>
            <person name="Daum C."/>
            <person name="Hundley H."/>
            <person name="Pangilinan J."/>
            <person name="Johnson J."/>
            <person name="Barry K."/>
            <person name="LaButti K."/>
            <person name="Ng V."/>
            <person name="Ahrendt S."/>
            <person name="Min B."/>
            <person name="Choi I.G."/>
            <person name="Park H."/>
            <person name="Plett J.M."/>
            <person name="Magnuson J."/>
            <person name="Spatafora J.W."/>
            <person name="Nagy L.G."/>
            <person name="Henrissat B."/>
            <person name="Grigoriev I.V."/>
            <person name="Yang Z.L."/>
            <person name="Xu J."/>
            <person name="Martin F.M."/>
        </authorList>
    </citation>
    <scope>NUCLEOTIDE SEQUENCE</scope>
    <source>
        <strain evidence="13">KKN 215</strain>
    </source>
</reference>
<dbReference type="InterPro" id="IPR013616">
    <property type="entry name" value="Chitin_synth_N"/>
</dbReference>
<evidence type="ECO:0000256" key="3">
    <source>
        <dbReference type="ARBA" id="ARBA00022676"/>
    </source>
</evidence>
<keyword evidence="3" id="KW-0808">Transferase</keyword>
<dbReference type="Proteomes" id="UP000813824">
    <property type="component" value="Unassembled WGS sequence"/>
</dbReference>
<dbReference type="Pfam" id="PF08407">
    <property type="entry name" value="Chitin_synth_1N"/>
    <property type="match status" value="1"/>
</dbReference>
<keyword evidence="14" id="KW-1185">Reference proteome</keyword>
<evidence type="ECO:0000256" key="8">
    <source>
        <dbReference type="ARBA" id="ARBA00024009"/>
    </source>
</evidence>
<evidence type="ECO:0000256" key="10">
    <source>
        <dbReference type="SAM" id="MobiDB-lite"/>
    </source>
</evidence>
<evidence type="ECO:0000256" key="9">
    <source>
        <dbReference type="ARBA" id="ARBA00048014"/>
    </source>
</evidence>
<dbReference type="EC" id="2.4.1.16" evidence="2"/>
<keyword evidence="7" id="KW-0961">Cell wall biogenesis/degradation</keyword>
<proteinExistence type="predicted"/>
<feature type="transmembrane region" description="Helical" evidence="11">
    <location>
        <begin position="763"/>
        <end position="781"/>
    </location>
</feature>
<feature type="transmembrane region" description="Helical" evidence="11">
    <location>
        <begin position="822"/>
        <end position="843"/>
    </location>
</feature>
<feature type="region of interest" description="Disordered" evidence="10">
    <location>
        <begin position="1"/>
        <end position="139"/>
    </location>
</feature>
<evidence type="ECO:0000256" key="2">
    <source>
        <dbReference type="ARBA" id="ARBA00012543"/>
    </source>
</evidence>
<evidence type="ECO:0000256" key="11">
    <source>
        <dbReference type="SAM" id="Phobius"/>
    </source>
</evidence>
<keyword evidence="6 11" id="KW-0472">Membrane</keyword>
<feature type="compositionally biased region" description="Polar residues" evidence="10">
    <location>
        <begin position="86"/>
        <end position="95"/>
    </location>
</feature>
<feature type="transmembrane region" description="Helical" evidence="11">
    <location>
        <begin position="855"/>
        <end position="875"/>
    </location>
</feature>
<keyword evidence="5 11" id="KW-1133">Transmembrane helix</keyword>
<feature type="region of interest" description="Disordered" evidence="10">
    <location>
        <begin position="275"/>
        <end position="301"/>
    </location>
</feature>
<dbReference type="GO" id="GO:0030428">
    <property type="term" value="C:cell septum"/>
    <property type="evidence" value="ECO:0007669"/>
    <property type="project" value="TreeGrafter"/>
</dbReference>
<feature type="transmembrane region" description="Helical" evidence="11">
    <location>
        <begin position="723"/>
        <end position="743"/>
    </location>
</feature>
<keyword evidence="3" id="KW-0328">Glycosyltransferase</keyword>
<dbReference type="EMBL" id="JAEVFJ010000001">
    <property type="protein sequence ID" value="KAH8107991.1"/>
    <property type="molecule type" value="Genomic_DNA"/>
</dbReference>
<evidence type="ECO:0000256" key="5">
    <source>
        <dbReference type="ARBA" id="ARBA00022989"/>
    </source>
</evidence>
<dbReference type="AlphaFoldDB" id="A0A8K0XWG2"/>
<evidence type="ECO:0000256" key="7">
    <source>
        <dbReference type="ARBA" id="ARBA00023316"/>
    </source>
</evidence>
<dbReference type="SUPFAM" id="SSF53448">
    <property type="entry name" value="Nucleotide-diphospho-sugar transferases"/>
    <property type="match status" value="1"/>
</dbReference>
<evidence type="ECO:0000259" key="12">
    <source>
        <dbReference type="Pfam" id="PF08407"/>
    </source>
</evidence>
<dbReference type="GO" id="GO:0016020">
    <property type="term" value="C:membrane"/>
    <property type="evidence" value="ECO:0007669"/>
    <property type="project" value="UniProtKB-SubCell"/>
</dbReference>
<evidence type="ECO:0000256" key="4">
    <source>
        <dbReference type="ARBA" id="ARBA00022692"/>
    </source>
</evidence>
<feature type="transmembrane region" description="Helical" evidence="11">
    <location>
        <begin position="1000"/>
        <end position="1022"/>
    </location>
</feature>
<evidence type="ECO:0000256" key="1">
    <source>
        <dbReference type="ARBA" id="ARBA00004141"/>
    </source>
</evidence>
<dbReference type="GO" id="GO:0006031">
    <property type="term" value="P:chitin biosynthetic process"/>
    <property type="evidence" value="ECO:0007669"/>
    <property type="project" value="TreeGrafter"/>
</dbReference>
<feature type="transmembrane region" description="Helical" evidence="11">
    <location>
        <begin position="793"/>
        <end position="816"/>
    </location>
</feature>
<name>A0A8K0XWG2_9AGAR</name>